<name>A0A4R3LWR9_9HYPH</name>
<sequence length="468" mass="47875">MHFVPDSLAITSLRAAYHAGTATPEAVISGIYDRIEAAPLQPAWISVVPRAAACAAARDLAARRAAGEDLPLYGIPFAAKDNIDVAGLPTTAACPAFSYLPETSALAVERLLAAGAIMIGKTNLDQFATGLSGTRSPYGACASVFNPAYASGGSSSGSAVVVAQGLVSFALGTDTGGSGRVPAGFNNVVGLKPTIGRVSTRGLVPNCRTLDCVSVFALTVEDARLALAAMEGFDPANPFSRPIPDTAGEPPAGGWRLGVPRAQDLAGFPGLAGADLFAAACRRAEALGWRLTEVDLSPFLAAGKLMFGGAWVAERLAAFGDFIAAHPDDVLPVTRDIVLGARGISAADTFSQFYELAALKRAIAPLWDDIDALMVPTAGAPCRIDALQADPLPLNARFGHFSYFVNLLDLCAMAVPNGFLAESGVAMGVTFIAPAWEDARLARIGAAHHAALGLPPGLAGAAASPAAA</sequence>
<dbReference type="InterPro" id="IPR023631">
    <property type="entry name" value="Amidase_dom"/>
</dbReference>
<accession>A0A4R3LWR9</accession>
<dbReference type="InterPro" id="IPR014085">
    <property type="entry name" value="Allophanate_hydrolase"/>
</dbReference>
<dbReference type="InterPro" id="IPR000120">
    <property type="entry name" value="Amidase"/>
</dbReference>
<dbReference type="Proteomes" id="UP000294664">
    <property type="component" value="Unassembled WGS sequence"/>
</dbReference>
<dbReference type="Gene3D" id="1.20.58.1700">
    <property type="match status" value="1"/>
</dbReference>
<dbReference type="GO" id="GO:0016787">
    <property type="term" value="F:hydrolase activity"/>
    <property type="evidence" value="ECO:0007669"/>
    <property type="project" value="UniProtKB-KW"/>
</dbReference>
<organism evidence="2 3">
    <name type="scientific">Aquabacter spiritensis</name>
    <dbReference type="NCBI Taxonomy" id="933073"/>
    <lineage>
        <taxon>Bacteria</taxon>
        <taxon>Pseudomonadati</taxon>
        <taxon>Pseudomonadota</taxon>
        <taxon>Alphaproteobacteria</taxon>
        <taxon>Hyphomicrobiales</taxon>
        <taxon>Xanthobacteraceae</taxon>
        <taxon>Aquabacter</taxon>
    </lineage>
</organism>
<dbReference type="NCBIfam" id="NF006043">
    <property type="entry name" value="PRK08186.1"/>
    <property type="match status" value="1"/>
</dbReference>
<proteinExistence type="predicted"/>
<keyword evidence="2" id="KW-0378">Hydrolase</keyword>
<dbReference type="RefSeq" id="WP_165933707.1">
    <property type="nucleotide sequence ID" value="NZ_SMAI01000005.1"/>
</dbReference>
<dbReference type="SUPFAM" id="SSF75304">
    <property type="entry name" value="Amidase signature (AS) enzymes"/>
    <property type="match status" value="1"/>
</dbReference>
<dbReference type="InterPro" id="IPR036928">
    <property type="entry name" value="AS_sf"/>
</dbReference>
<dbReference type="Pfam" id="PF01425">
    <property type="entry name" value="Amidase"/>
    <property type="match status" value="1"/>
</dbReference>
<comment type="caution">
    <text evidence="2">The sequence shown here is derived from an EMBL/GenBank/DDBJ whole genome shotgun (WGS) entry which is preliminary data.</text>
</comment>
<protein>
    <submittedName>
        <fullName evidence="2">Allophanate hydrolase</fullName>
    </submittedName>
</protein>
<feature type="domain" description="Amidase" evidence="1">
    <location>
        <begin position="27"/>
        <end position="441"/>
    </location>
</feature>
<gene>
    <name evidence="2" type="ORF">EDC64_10544</name>
</gene>
<dbReference type="PANTHER" id="PTHR11895">
    <property type="entry name" value="TRANSAMIDASE"/>
    <property type="match status" value="1"/>
</dbReference>
<evidence type="ECO:0000313" key="3">
    <source>
        <dbReference type="Proteomes" id="UP000294664"/>
    </source>
</evidence>
<dbReference type="Gene3D" id="3.90.1300.10">
    <property type="entry name" value="Amidase signature (AS) domain"/>
    <property type="match status" value="1"/>
</dbReference>
<dbReference type="AlphaFoldDB" id="A0A4R3LWR9"/>
<dbReference type="PANTHER" id="PTHR11895:SF169">
    <property type="entry name" value="GLUTAMYL-TRNA(GLN) AMIDOTRANSFERASE"/>
    <property type="match status" value="1"/>
</dbReference>
<evidence type="ECO:0000259" key="1">
    <source>
        <dbReference type="Pfam" id="PF01425"/>
    </source>
</evidence>
<dbReference type="NCBIfam" id="TIGR02713">
    <property type="entry name" value="allophanate_hyd"/>
    <property type="match status" value="1"/>
</dbReference>
<dbReference type="EMBL" id="SMAI01000005">
    <property type="protein sequence ID" value="TCT05013.1"/>
    <property type="molecule type" value="Genomic_DNA"/>
</dbReference>
<reference evidence="2 3" key="1">
    <citation type="submission" date="2019-03" db="EMBL/GenBank/DDBJ databases">
        <title>Genomic Encyclopedia of Type Strains, Phase IV (KMG-IV): sequencing the most valuable type-strain genomes for metagenomic binning, comparative biology and taxonomic classification.</title>
        <authorList>
            <person name="Goeker M."/>
        </authorList>
    </citation>
    <scope>NUCLEOTIDE SEQUENCE [LARGE SCALE GENOMIC DNA]</scope>
    <source>
        <strain evidence="2 3">DSM 9035</strain>
    </source>
</reference>
<keyword evidence="3" id="KW-1185">Reference proteome</keyword>
<evidence type="ECO:0000313" key="2">
    <source>
        <dbReference type="EMBL" id="TCT05013.1"/>
    </source>
</evidence>